<evidence type="ECO:0000256" key="1">
    <source>
        <dbReference type="ARBA" id="ARBA00009381"/>
    </source>
</evidence>
<reference evidence="6" key="2">
    <citation type="submission" date="2020-09" db="EMBL/GenBank/DDBJ databases">
        <authorList>
            <person name="Sun Q."/>
            <person name="Zhou Y."/>
        </authorList>
    </citation>
    <scope>NUCLEOTIDE SEQUENCE</scope>
    <source>
        <strain evidence="6">CGMCC 1.12153</strain>
    </source>
</reference>
<dbReference type="AlphaFoldDB" id="A0A917B2T0"/>
<evidence type="ECO:0000313" key="7">
    <source>
        <dbReference type="Proteomes" id="UP000660110"/>
    </source>
</evidence>
<dbReference type="Gene3D" id="3.60.20.40">
    <property type="match status" value="1"/>
</dbReference>
<name>A0A917B2T0_HALAA</name>
<gene>
    <name evidence="6" type="primary">ggt</name>
    <name evidence="6" type="ORF">GCM10010954_17620</name>
</gene>
<dbReference type="PRINTS" id="PR01210">
    <property type="entry name" value="GGTRANSPTASE"/>
</dbReference>
<dbReference type="InterPro" id="IPR043137">
    <property type="entry name" value="GGT_ssub_C"/>
</dbReference>
<keyword evidence="7" id="KW-1185">Reference proteome</keyword>
<dbReference type="SUPFAM" id="SSF56235">
    <property type="entry name" value="N-terminal nucleophile aminohydrolases (Ntn hydrolases)"/>
    <property type="match status" value="1"/>
</dbReference>
<dbReference type="Proteomes" id="UP000660110">
    <property type="component" value="Unassembled WGS sequence"/>
</dbReference>
<dbReference type="Pfam" id="PF01019">
    <property type="entry name" value="G_glu_transpept"/>
    <property type="match status" value="1"/>
</dbReference>
<evidence type="ECO:0000256" key="4">
    <source>
        <dbReference type="ARBA" id="ARBA00023145"/>
    </source>
</evidence>
<dbReference type="InterPro" id="IPR051792">
    <property type="entry name" value="GGT_bact"/>
</dbReference>
<dbReference type="PANTHER" id="PTHR43199:SF1">
    <property type="entry name" value="GLUTATHIONE HYDROLASE PROENZYME"/>
    <property type="match status" value="1"/>
</dbReference>
<evidence type="ECO:0000256" key="2">
    <source>
        <dbReference type="ARBA" id="ARBA00022679"/>
    </source>
</evidence>
<sequence>MNYLRITNILAVIVFIGLVGWNYYFEDEFDAFREPYRDEEPSETVEISADDEESFVYGVSALHPLAVEAGMEVLNEGGNAAEAAIAVSFTLGVVEPYGSGVGGGGQMVVQEPDQEAVTYDYREAAPESGGWPERGVAIPGFVKGMEALYEDYGENKEWADLLARSIEYGEEGFEVGRIFNEQIQSSNRYLLLPEEERNNYYPDGQPIAMNENLVQTDLAETLKVIRDKGADGFYEGELGQQLSAELEIPQEDLASYEVARREAAAGTFKDHTVYAGSSPTSGVIVIQALQMMERLEDNFDEVIREEFENENGELPEFLADGLPEDMEAVINDDEWQALYIHLVNKITDRVYSERVSTLGDPQFDDIDQEELTSKEYTDNLFDQEFSEEGSGLTSSSELFNSPGELNDSRNTTHFVVRDKDGMMVSTTNSLGEFFGSGRYTNGFFLNNQLNNFSTVEGAINEYEPGKRPRSFVSPMIFAEDGEPVLGLGSPGGSRIPAMLIQTFLQYEYGRDDSGEPLNLQEAIMRPRFYTEDNVVHLERMVEDTALDALRGDMNYSVITHDSPLYYGGIQGLGMRTDEEVVEMFGGGDSRRLGTWQIADQEGLVEDQTED</sequence>
<reference evidence="6" key="1">
    <citation type="journal article" date="2014" name="Int. J. Syst. Evol. Microbiol.">
        <title>Complete genome sequence of Corynebacterium casei LMG S-19264T (=DSM 44701T), isolated from a smear-ripened cheese.</title>
        <authorList>
            <consortium name="US DOE Joint Genome Institute (JGI-PGF)"/>
            <person name="Walter F."/>
            <person name="Albersmeier A."/>
            <person name="Kalinowski J."/>
            <person name="Ruckert C."/>
        </authorList>
    </citation>
    <scope>NUCLEOTIDE SEQUENCE</scope>
    <source>
        <strain evidence="6">CGMCC 1.12153</strain>
    </source>
</reference>
<comment type="caution">
    <text evidence="6">The sequence shown here is derived from an EMBL/GenBank/DDBJ whole genome shotgun (WGS) entry which is preliminary data.</text>
</comment>
<evidence type="ECO:0000313" key="6">
    <source>
        <dbReference type="EMBL" id="GGF19360.1"/>
    </source>
</evidence>
<comment type="similarity">
    <text evidence="1">Belongs to the gamma-glutamyltransferase family.</text>
</comment>
<keyword evidence="5" id="KW-0472">Membrane</keyword>
<feature type="transmembrane region" description="Helical" evidence="5">
    <location>
        <begin position="7"/>
        <end position="25"/>
    </location>
</feature>
<evidence type="ECO:0000256" key="3">
    <source>
        <dbReference type="ARBA" id="ARBA00022801"/>
    </source>
</evidence>
<keyword evidence="4" id="KW-0865">Zymogen</keyword>
<dbReference type="Gene3D" id="1.10.246.130">
    <property type="match status" value="1"/>
</dbReference>
<dbReference type="GO" id="GO:0016740">
    <property type="term" value="F:transferase activity"/>
    <property type="evidence" value="ECO:0007669"/>
    <property type="project" value="UniProtKB-KW"/>
</dbReference>
<dbReference type="RefSeq" id="WP_188377123.1">
    <property type="nucleotide sequence ID" value="NZ_BMEL01000002.1"/>
</dbReference>
<dbReference type="InterPro" id="IPR029055">
    <property type="entry name" value="Ntn_hydrolases_N"/>
</dbReference>
<dbReference type="GO" id="GO:0016787">
    <property type="term" value="F:hydrolase activity"/>
    <property type="evidence" value="ECO:0007669"/>
    <property type="project" value="UniProtKB-KW"/>
</dbReference>
<keyword evidence="5" id="KW-1133">Transmembrane helix</keyword>
<evidence type="ECO:0000256" key="5">
    <source>
        <dbReference type="SAM" id="Phobius"/>
    </source>
</evidence>
<proteinExistence type="inferred from homology"/>
<organism evidence="6 7">
    <name type="scientific">Halobacillus andaensis</name>
    <dbReference type="NCBI Taxonomy" id="1176239"/>
    <lineage>
        <taxon>Bacteria</taxon>
        <taxon>Bacillati</taxon>
        <taxon>Bacillota</taxon>
        <taxon>Bacilli</taxon>
        <taxon>Bacillales</taxon>
        <taxon>Bacillaceae</taxon>
        <taxon>Halobacillus</taxon>
    </lineage>
</organism>
<keyword evidence="2" id="KW-0808">Transferase</keyword>
<keyword evidence="3" id="KW-0378">Hydrolase</keyword>
<keyword evidence="5" id="KW-0812">Transmembrane</keyword>
<dbReference type="PANTHER" id="PTHR43199">
    <property type="entry name" value="GLUTATHIONE HYDROLASE"/>
    <property type="match status" value="1"/>
</dbReference>
<dbReference type="InterPro" id="IPR043138">
    <property type="entry name" value="GGT_lsub"/>
</dbReference>
<accession>A0A917B2T0</accession>
<dbReference type="EMBL" id="BMEL01000002">
    <property type="protein sequence ID" value="GGF19360.1"/>
    <property type="molecule type" value="Genomic_DNA"/>
</dbReference>
<protein>
    <submittedName>
        <fullName evidence="6">Gamma-glutamyltranspeptidase</fullName>
    </submittedName>
</protein>